<dbReference type="InterPro" id="IPR000835">
    <property type="entry name" value="HTH_MarR-typ"/>
</dbReference>
<comment type="caution">
    <text evidence="5">The sequence shown here is derived from an EMBL/GenBank/DDBJ whole genome shotgun (WGS) entry which is preliminary data.</text>
</comment>
<dbReference type="EMBL" id="JBHMBW010000050">
    <property type="protein sequence ID" value="MFB9628707.1"/>
    <property type="molecule type" value="Genomic_DNA"/>
</dbReference>
<dbReference type="PRINTS" id="PR00598">
    <property type="entry name" value="HTHMARR"/>
</dbReference>
<dbReference type="Pfam" id="PF01047">
    <property type="entry name" value="MarR"/>
    <property type="match status" value="1"/>
</dbReference>
<keyword evidence="2" id="KW-0238">DNA-binding</keyword>
<dbReference type="PROSITE" id="PS50995">
    <property type="entry name" value="HTH_MARR_2"/>
    <property type="match status" value="1"/>
</dbReference>
<organism evidence="5 6">
    <name type="scientific">Nonomuraea helvata</name>
    <dbReference type="NCBI Taxonomy" id="37484"/>
    <lineage>
        <taxon>Bacteria</taxon>
        <taxon>Bacillati</taxon>
        <taxon>Actinomycetota</taxon>
        <taxon>Actinomycetes</taxon>
        <taxon>Streptosporangiales</taxon>
        <taxon>Streptosporangiaceae</taxon>
        <taxon>Nonomuraea</taxon>
    </lineage>
</organism>
<gene>
    <name evidence="5" type="ORF">ACFFSA_37010</name>
</gene>
<dbReference type="PROSITE" id="PS01117">
    <property type="entry name" value="HTH_MARR_1"/>
    <property type="match status" value="1"/>
</dbReference>
<evidence type="ECO:0000256" key="2">
    <source>
        <dbReference type="ARBA" id="ARBA00023125"/>
    </source>
</evidence>
<keyword evidence="6" id="KW-1185">Reference proteome</keyword>
<reference evidence="5 6" key="1">
    <citation type="submission" date="2024-09" db="EMBL/GenBank/DDBJ databases">
        <authorList>
            <person name="Sun Q."/>
            <person name="Mori K."/>
        </authorList>
    </citation>
    <scope>NUCLEOTIDE SEQUENCE [LARGE SCALE GENOMIC DNA]</scope>
    <source>
        <strain evidence="5 6">JCM 3143</strain>
    </source>
</reference>
<evidence type="ECO:0000256" key="3">
    <source>
        <dbReference type="ARBA" id="ARBA00023163"/>
    </source>
</evidence>
<dbReference type="InterPro" id="IPR023187">
    <property type="entry name" value="Tscrpt_reg_MarR-type_CS"/>
</dbReference>
<evidence type="ECO:0000259" key="4">
    <source>
        <dbReference type="PROSITE" id="PS50995"/>
    </source>
</evidence>
<dbReference type="CDD" id="cd00090">
    <property type="entry name" value="HTH_ARSR"/>
    <property type="match status" value="1"/>
</dbReference>
<keyword evidence="1" id="KW-0805">Transcription regulation</keyword>
<proteinExistence type="predicted"/>
<dbReference type="InterPro" id="IPR011991">
    <property type="entry name" value="ArsR-like_HTH"/>
</dbReference>
<dbReference type="Proteomes" id="UP001589532">
    <property type="component" value="Unassembled WGS sequence"/>
</dbReference>
<evidence type="ECO:0000313" key="6">
    <source>
        <dbReference type="Proteomes" id="UP001589532"/>
    </source>
</evidence>
<feature type="domain" description="HTH marR-type" evidence="4">
    <location>
        <begin position="1"/>
        <end position="132"/>
    </location>
</feature>
<dbReference type="InterPro" id="IPR036390">
    <property type="entry name" value="WH_DNA-bd_sf"/>
</dbReference>
<protein>
    <submittedName>
        <fullName evidence="5">MarR family transcriptional regulator</fullName>
    </submittedName>
</protein>
<dbReference type="InterPro" id="IPR039422">
    <property type="entry name" value="MarR/SlyA-like"/>
</dbReference>
<dbReference type="PANTHER" id="PTHR33164:SF106">
    <property type="entry name" value="TRANSCRIPTIONAL REGULATORY PROTEIN"/>
    <property type="match status" value="1"/>
</dbReference>
<dbReference type="RefSeq" id="WP_344988182.1">
    <property type="nucleotide sequence ID" value="NZ_BAAAXV010000002.1"/>
</dbReference>
<name>A0ABV5SAK7_9ACTN</name>
<dbReference type="Gene3D" id="1.10.10.10">
    <property type="entry name" value="Winged helix-like DNA-binding domain superfamily/Winged helix DNA-binding domain"/>
    <property type="match status" value="1"/>
</dbReference>
<evidence type="ECO:0000256" key="1">
    <source>
        <dbReference type="ARBA" id="ARBA00023015"/>
    </source>
</evidence>
<dbReference type="SUPFAM" id="SSF46785">
    <property type="entry name" value="Winged helix' DNA-binding domain"/>
    <property type="match status" value="1"/>
</dbReference>
<dbReference type="PANTHER" id="PTHR33164">
    <property type="entry name" value="TRANSCRIPTIONAL REGULATOR, MARR FAMILY"/>
    <property type="match status" value="1"/>
</dbReference>
<dbReference type="InterPro" id="IPR036388">
    <property type="entry name" value="WH-like_DNA-bd_sf"/>
</dbReference>
<sequence>MAAVAAFRNLATTLDLLDQVAAARLGVARSDLRYLDILSTRGPLPAGALAEAVGLSAPALSAALRRLEKHDYVRRAHDEHDRRTVRVSLTESAATAIASLFTEVRAATATLLQRLSPAELATVAKVADDLAGAIRAIATRDA</sequence>
<accession>A0ABV5SAK7</accession>
<keyword evidence="3" id="KW-0804">Transcription</keyword>
<evidence type="ECO:0000313" key="5">
    <source>
        <dbReference type="EMBL" id="MFB9628707.1"/>
    </source>
</evidence>
<dbReference type="SMART" id="SM00347">
    <property type="entry name" value="HTH_MARR"/>
    <property type="match status" value="1"/>
</dbReference>